<evidence type="ECO:0000313" key="10">
    <source>
        <dbReference type="EMBL" id="ANY21291.1"/>
    </source>
</evidence>
<evidence type="ECO:0000256" key="2">
    <source>
        <dbReference type="ARBA" id="ARBA00022448"/>
    </source>
</evidence>
<evidence type="ECO:0000256" key="8">
    <source>
        <dbReference type="SAM" id="SignalP"/>
    </source>
</evidence>
<dbReference type="PANTHER" id="PTHR32552:SF82">
    <property type="entry name" value="FCUA PROTEIN"/>
    <property type="match status" value="1"/>
</dbReference>
<gene>
    <name evidence="10" type="primary">fcuA</name>
    <name evidence="10" type="ORF">A6F68_02801</name>
</gene>
<keyword evidence="8" id="KW-0732">Signal</keyword>
<keyword evidence="7" id="KW-0998">Cell outer membrane</keyword>
<dbReference type="Gene3D" id="2.40.170.20">
    <property type="entry name" value="TonB-dependent receptor, beta-barrel domain"/>
    <property type="match status" value="1"/>
</dbReference>
<dbReference type="STRING" id="692370.A6F68_02801"/>
<proteinExistence type="predicted"/>
<dbReference type="InterPro" id="IPR000531">
    <property type="entry name" value="Beta-barrel_TonB"/>
</dbReference>
<dbReference type="InterPro" id="IPR039426">
    <property type="entry name" value="TonB-dep_rcpt-like"/>
</dbReference>
<evidence type="ECO:0000256" key="1">
    <source>
        <dbReference type="ARBA" id="ARBA00004571"/>
    </source>
</evidence>
<evidence type="ECO:0000259" key="9">
    <source>
        <dbReference type="Pfam" id="PF00593"/>
    </source>
</evidence>
<keyword evidence="10" id="KW-0675">Receptor</keyword>
<dbReference type="EMBL" id="CP016591">
    <property type="protein sequence ID" value="ANY21291.1"/>
    <property type="molecule type" value="Genomic_DNA"/>
</dbReference>
<dbReference type="PANTHER" id="PTHR32552">
    <property type="entry name" value="FERRICHROME IRON RECEPTOR-RELATED"/>
    <property type="match status" value="1"/>
</dbReference>
<keyword evidence="11" id="KW-1185">Reference proteome</keyword>
<dbReference type="SUPFAM" id="SSF56935">
    <property type="entry name" value="Porins"/>
    <property type="match status" value="1"/>
</dbReference>
<keyword evidence="6" id="KW-0472">Membrane</keyword>
<name>A0A1B2AGP6_9SPHN</name>
<dbReference type="AlphaFoldDB" id="A0A1B2AGP6"/>
<feature type="signal peptide" evidence="8">
    <location>
        <begin position="1"/>
        <end position="22"/>
    </location>
</feature>
<accession>A0A1B2AGP6</accession>
<feature type="domain" description="TonB-dependent receptor-like beta-barrel" evidence="9">
    <location>
        <begin position="187"/>
        <end position="618"/>
    </location>
</feature>
<dbReference type="RefSeq" id="WP_198152623.1">
    <property type="nucleotide sequence ID" value="NZ_CP016591.1"/>
</dbReference>
<dbReference type="Pfam" id="PF00593">
    <property type="entry name" value="TonB_dep_Rec_b-barrel"/>
    <property type="match status" value="1"/>
</dbReference>
<evidence type="ECO:0000256" key="6">
    <source>
        <dbReference type="ARBA" id="ARBA00023136"/>
    </source>
</evidence>
<dbReference type="InterPro" id="IPR010917">
    <property type="entry name" value="TonB_rcpt_CS"/>
</dbReference>
<reference evidence="10 11" key="1">
    <citation type="submission" date="2016-07" db="EMBL/GenBank/DDBJ databases">
        <title>Complete genome sequence of Altererythrobacter dongtanensis KCTC 22672, a type strain with esterase isolated from tidal flat.</title>
        <authorList>
            <person name="Cheng H."/>
            <person name="Wu Y.-H."/>
            <person name="Zhou P."/>
            <person name="Huo Y.-Y."/>
            <person name="Wang C.-S."/>
            <person name="Xu X.-W."/>
        </authorList>
    </citation>
    <scope>NUCLEOTIDE SEQUENCE [LARGE SCALE GENOMIC DNA]</scope>
    <source>
        <strain evidence="10 11">KCTC 22672</strain>
    </source>
</reference>
<evidence type="ECO:0000256" key="7">
    <source>
        <dbReference type="ARBA" id="ARBA00023237"/>
    </source>
</evidence>
<dbReference type="PROSITE" id="PS01156">
    <property type="entry name" value="TONB_DEPENDENT_REC_2"/>
    <property type="match status" value="1"/>
</dbReference>
<protein>
    <submittedName>
        <fullName evidence="10">Ferrichrome receptor FcuA</fullName>
    </submittedName>
</protein>
<dbReference type="GO" id="GO:0009279">
    <property type="term" value="C:cell outer membrane"/>
    <property type="evidence" value="ECO:0007669"/>
    <property type="project" value="UniProtKB-SubCell"/>
</dbReference>
<evidence type="ECO:0000256" key="5">
    <source>
        <dbReference type="ARBA" id="ARBA00023077"/>
    </source>
</evidence>
<sequence length="648" mass="69265">MIRSAAPFAFVAVCALSSPAHAQRAEENAVEEAEDAFGTSVGDEKIGLYNSGEVRGFSPSTAGNIRIEGLAITQHGGLHSRYVAGSAIRVGLTAQGYPFLAPTGIADFTLRGVGTDTVLSAVGQIGPYGTLGLSADAKLPLFGKAGGLAAGASYKYEENFPGVDGHIVQGGAVLDLRPASDMDLKAFYGRLDVIDDRDVGSIFVGGPYLPPEIERRDFGLEWTESRVSAQVAGGLGTLRISDDWQLRAGLFYAEGIIDRNATELYRGVQPDGSAQRTVVTSQDTTARSFSGEMRSSYSITEGNRRHTLHAALRGRDTRRQFGGADVRNLGDAVIGVDRELPEPDYVFGPRTRDTVRQLTAGVGYELRWLDVGELSLGVQKTDYRKQTVFPDPARPAIRTKASPWLFNGAVALRVSEALVAYAGYTRGLEDSAAAPADAVNRNEPPPALLTSQRDAGIRYALTPDITLVAGVFDVRKPYFNLDPGRVYRELGTVRHRGVEISLAGRPIEGLNVVAGAVLLDADVTGEAVELGIIGPKPVGISPLVVRANLDYRLPFFDPVSVDLGIAHSAGQVASALTYGELGGNQLRTGAQTTFDLGARYRLKAGAVPITLRAQITNLFDVYAWEVSSNSAFAFNPERRFQLSVAADF</sequence>
<keyword evidence="3" id="KW-1134">Transmembrane beta strand</keyword>
<dbReference type="InterPro" id="IPR036942">
    <property type="entry name" value="Beta-barrel_TonB_sf"/>
</dbReference>
<keyword evidence="4" id="KW-0812">Transmembrane</keyword>
<keyword evidence="2" id="KW-0813">Transport</keyword>
<dbReference type="GO" id="GO:0015344">
    <property type="term" value="F:siderophore uptake transmembrane transporter activity"/>
    <property type="evidence" value="ECO:0007669"/>
    <property type="project" value="TreeGrafter"/>
</dbReference>
<dbReference type="KEGG" id="ado:A6F68_02801"/>
<evidence type="ECO:0000256" key="3">
    <source>
        <dbReference type="ARBA" id="ARBA00022452"/>
    </source>
</evidence>
<evidence type="ECO:0000256" key="4">
    <source>
        <dbReference type="ARBA" id="ARBA00022692"/>
    </source>
</evidence>
<dbReference type="Proteomes" id="UP000092932">
    <property type="component" value="Chromosome"/>
</dbReference>
<feature type="chain" id="PRO_5008534232" evidence="8">
    <location>
        <begin position="23"/>
        <end position="648"/>
    </location>
</feature>
<organism evidence="10 11">
    <name type="scientific">Tsuneonella dongtanensis</name>
    <dbReference type="NCBI Taxonomy" id="692370"/>
    <lineage>
        <taxon>Bacteria</taxon>
        <taxon>Pseudomonadati</taxon>
        <taxon>Pseudomonadota</taxon>
        <taxon>Alphaproteobacteria</taxon>
        <taxon>Sphingomonadales</taxon>
        <taxon>Erythrobacteraceae</taxon>
        <taxon>Tsuneonella</taxon>
    </lineage>
</organism>
<comment type="subcellular location">
    <subcellularLocation>
        <location evidence="1">Cell outer membrane</location>
        <topology evidence="1">Multi-pass membrane protein</topology>
    </subcellularLocation>
</comment>
<keyword evidence="5" id="KW-0798">TonB box</keyword>
<evidence type="ECO:0000313" key="11">
    <source>
        <dbReference type="Proteomes" id="UP000092932"/>
    </source>
</evidence>